<dbReference type="EMBL" id="CP001810">
    <property type="protein sequence ID" value="ADL32960.1"/>
    <property type="molecule type" value="Genomic_DNA"/>
</dbReference>
<gene>
    <name evidence="2" type="ordered locus">bpr_I0211</name>
</gene>
<keyword evidence="3" id="KW-1185">Reference proteome</keyword>
<organism evidence="2 3">
    <name type="scientific">Butyrivibrio proteoclasticus (strain ATCC 51982 / DSM 14932 / B316)</name>
    <name type="common">Clostridium proteoclasticum</name>
    <dbReference type="NCBI Taxonomy" id="515622"/>
    <lineage>
        <taxon>Bacteria</taxon>
        <taxon>Bacillati</taxon>
        <taxon>Bacillota</taxon>
        <taxon>Clostridia</taxon>
        <taxon>Lachnospirales</taxon>
        <taxon>Lachnospiraceae</taxon>
        <taxon>Butyrivibrio</taxon>
    </lineage>
</organism>
<accession>E0RXC2</accession>
<protein>
    <recommendedName>
        <fullName evidence="4">Replication restart DNA helicase PriA</fullName>
    </recommendedName>
</protein>
<evidence type="ECO:0000256" key="1">
    <source>
        <dbReference type="SAM" id="Phobius"/>
    </source>
</evidence>
<dbReference type="STRING" id="515622.bpr_I0211"/>
<evidence type="ECO:0000313" key="3">
    <source>
        <dbReference type="Proteomes" id="UP000001299"/>
    </source>
</evidence>
<sequence length="353" mass="40104">MALHEYECPACGGAMEFNPKTQKLKCPFCDSEFDVKDYVANHNSSSTGELADEYTNENTTDDGQQLYIYKCGSCGGEILTTESLGSTKCPFCSNNVVVSEKFSGQFKPDYIIPFKCTKEDAMKTYREHVKSKKLVPKVFLDENHIDEIKGVYVPFWLFDATMSFDGSYEGTKVRTWQDSKYIYTETKYYDVKRSGTEDFAFVPVDGSKEMPDDLMESLEPFDHNEMVPFNMGYLAGFLANKYNNPADAMKPRAMDRIKASIISDFKATINGYSGLRSLRENTGVVSSSYKYAMYPVYILNTTWKGENYLFAMNGQSGKFVGNLPFSWLQAIKYYIPFAAIGTLISFLVYYFII</sequence>
<dbReference type="KEGG" id="bpb:bpr_I0211"/>
<keyword evidence="1" id="KW-0812">Transmembrane</keyword>
<dbReference type="Gene3D" id="2.20.28.30">
    <property type="entry name" value="RNA polymerase ii, chain L"/>
    <property type="match status" value="2"/>
</dbReference>
<keyword evidence="1" id="KW-1133">Transmembrane helix</keyword>
<dbReference type="eggNOG" id="COG1996">
    <property type="taxonomic scope" value="Bacteria"/>
</dbReference>
<proteinExistence type="predicted"/>
<keyword evidence="1" id="KW-0472">Membrane</keyword>
<dbReference type="Proteomes" id="UP000001299">
    <property type="component" value="Chromosome 1"/>
</dbReference>
<name>E0RXC2_BUTPB</name>
<dbReference type="HOGENOM" id="CLU_039030_0_0_9"/>
<evidence type="ECO:0000313" key="2">
    <source>
        <dbReference type="EMBL" id="ADL32960.1"/>
    </source>
</evidence>
<reference evidence="2 3" key="1">
    <citation type="journal article" date="2010" name="PLoS ONE">
        <title>The glycobiome of the rumen bacterium Butyrivibrio proteoclasticus B316(T) highlights adaptation to a polysaccharide-rich environment.</title>
        <authorList>
            <person name="Kelly W.J."/>
            <person name="Leahy S.C."/>
            <person name="Altermann E."/>
            <person name="Yeoman C.J."/>
            <person name="Dunne J.C."/>
            <person name="Kong Z."/>
            <person name="Pacheco D.M."/>
            <person name="Li D."/>
            <person name="Noel S.J."/>
            <person name="Moon C.D."/>
            <person name="Cookson A.L."/>
            <person name="Attwood G.T."/>
        </authorList>
    </citation>
    <scope>NUCLEOTIDE SEQUENCE [LARGE SCALE GENOMIC DNA]</scope>
    <source>
        <strain evidence="3">ATCC 51982 / DSM 14932 / B316</strain>
    </source>
</reference>
<dbReference type="RefSeq" id="WP_013279617.1">
    <property type="nucleotide sequence ID" value="NC_014387.1"/>
</dbReference>
<evidence type="ECO:0008006" key="4">
    <source>
        <dbReference type="Google" id="ProtNLM"/>
    </source>
</evidence>
<feature type="transmembrane region" description="Helical" evidence="1">
    <location>
        <begin position="333"/>
        <end position="352"/>
    </location>
</feature>
<dbReference type="AlphaFoldDB" id="E0RXC2"/>